<organism evidence="2 3">
    <name type="scientific">Lobosporangium transversale</name>
    <dbReference type="NCBI Taxonomy" id="64571"/>
    <lineage>
        <taxon>Eukaryota</taxon>
        <taxon>Fungi</taxon>
        <taxon>Fungi incertae sedis</taxon>
        <taxon>Mucoromycota</taxon>
        <taxon>Mortierellomycotina</taxon>
        <taxon>Mortierellomycetes</taxon>
        <taxon>Mortierellales</taxon>
        <taxon>Mortierellaceae</taxon>
        <taxon>Lobosporangium</taxon>
    </lineage>
</organism>
<dbReference type="SUPFAM" id="SSF88723">
    <property type="entry name" value="PIN domain-like"/>
    <property type="match status" value="1"/>
</dbReference>
<proteinExistence type="predicted"/>
<reference evidence="2 3" key="1">
    <citation type="submission" date="2016-07" db="EMBL/GenBank/DDBJ databases">
        <title>Pervasive Adenine N6-methylation of Active Genes in Fungi.</title>
        <authorList>
            <consortium name="DOE Joint Genome Institute"/>
            <person name="Mondo S.J."/>
            <person name="Dannebaum R.O."/>
            <person name="Kuo R.C."/>
            <person name="Labutti K."/>
            <person name="Haridas S."/>
            <person name="Kuo A."/>
            <person name="Salamov A."/>
            <person name="Ahrendt S.R."/>
            <person name="Lipzen A."/>
            <person name="Sullivan W."/>
            <person name="Andreopoulos W.B."/>
            <person name="Clum A."/>
            <person name="Lindquist E."/>
            <person name="Daum C."/>
            <person name="Ramamoorthy G.K."/>
            <person name="Gryganskyi A."/>
            <person name="Culley D."/>
            <person name="Magnuson J.K."/>
            <person name="James T.Y."/>
            <person name="O'Malley M.A."/>
            <person name="Stajich J.E."/>
            <person name="Spatafora J.W."/>
            <person name="Visel A."/>
            <person name="Grigoriev I.V."/>
        </authorList>
    </citation>
    <scope>NUCLEOTIDE SEQUENCE [LARGE SCALE GENOMIC DNA]</scope>
    <source>
        <strain evidence="2 3">NRRL 3116</strain>
    </source>
</reference>
<dbReference type="InterPro" id="IPR029060">
    <property type="entry name" value="PIN-like_dom_sf"/>
</dbReference>
<dbReference type="EMBL" id="MCFF01000009">
    <property type="protein sequence ID" value="ORZ23841.1"/>
    <property type="molecule type" value="Genomic_DNA"/>
</dbReference>
<keyword evidence="3" id="KW-1185">Reference proteome</keyword>
<sequence length="237" mass="27188">MGITSHLRDTAHTILERRISGLLFIGQFEVRVKRKQATRKALFKSIDKNLLGAFHWREEDKAAFATYVDSNGWTVVRSLTEPELQIARKCQEGDIVVTTDSDLLAYKSVKTIWRTISSYNILEYDLDDILKHLEPSRAQLTALGVDSSIMRRNKGVRTYAVPLKKLRAMFEKNKELRQQRVKASAGAGSAGSGDHQSRFRGHPKQAYNRFQATEPRTQRPRYSFKTRERIIKHASPE</sequence>
<protein>
    <submittedName>
        <fullName evidence="2">Uncharacterized protein</fullName>
    </submittedName>
</protein>
<accession>A0A1Y2GUE2</accession>
<feature type="region of interest" description="Disordered" evidence="1">
    <location>
        <begin position="177"/>
        <end position="237"/>
    </location>
</feature>
<dbReference type="Proteomes" id="UP000193648">
    <property type="component" value="Unassembled WGS sequence"/>
</dbReference>
<comment type="caution">
    <text evidence="2">The sequence shown here is derived from an EMBL/GenBank/DDBJ whole genome shotgun (WGS) entry which is preliminary data.</text>
</comment>
<dbReference type="Gene3D" id="3.40.50.1010">
    <property type="entry name" value="5'-nuclease"/>
    <property type="match status" value="1"/>
</dbReference>
<dbReference type="GeneID" id="33571735"/>
<dbReference type="AlphaFoldDB" id="A0A1Y2GUE2"/>
<dbReference type="RefSeq" id="XP_021883655.1">
    <property type="nucleotide sequence ID" value="XM_022029892.1"/>
</dbReference>
<dbReference type="InParanoid" id="A0A1Y2GUE2"/>
<gene>
    <name evidence="2" type="ORF">BCR41DRAFT_420389</name>
</gene>
<name>A0A1Y2GUE2_9FUNG</name>
<dbReference type="OrthoDB" id="2423903at2759"/>
<evidence type="ECO:0000256" key="1">
    <source>
        <dbReference type="SAM" id="MobiDB-lite"/>
    </source>
</evidence>
<evidence type="ECO:0000313" key="3">
    <source>
        <dbReference type="Proteomes" id="UP000193648"/>
    </source>
</evidence>
<feature type="compositionally biased region" description="Basic and acidic residues" evidence="1">
    <location>
        <begin position="225"/>
        <end position="237"/>
    </location>
</feature>
<evidence type="ECO:0000313" key="2">
    <source>
        <dbReference type="EMBL" id="ORZ23841.1"/>
    </source>
</evidence>